<gene>
    <name evidence="12 13" type="primary">lpxC</name>
    <name evidence="13" type="ORF">CVV64_00925</name>
</gene>
<evidence type="ECO:0000256" key="6">
    <source>
        <dbReference type="ARBA" id="ARBA00022556"/>
    </source>
</evidence>
<feature type="binding site" evidence="12">
    <location>
        <position position="253"/>
    </location>
    <ligand>
        <name>Zn(2+)</name>
        <dbReference type="ChEBI" id="CHEBI:29105"/>
    </ligand>
</feature>
<comment type="similarity">
    <text evidence="12">Belongs to the LpxC family.</text>
</comment>
<protein>
    <recommendedName>
        <fullName evidence="4 12">UDP-3-O-acyl-N-acetylglucosamine deacetylase</fullName>
        <shortName evidence="12">UDP-3-O-acyl-GlcNAc deacetylase</shortName>
        <ecNumber evidence="4 12">3.5.1.108</ecNumber>
    </recommendedName>
    <alternativeName>
        <fullName evidence="12">UDP-3-O-[R-3-hydroxymyristoyl]-N-acetylglucosamine deacetylase</fullName>
    </alternativeName>
</protein>
<dbReference type="InterPro" id="IPR011334">
    <property type="entry name" value="UDP-acyl_GlcNac_deAcase_C"/>
</dbReference>
<evidence type="ECO:0000256" key="1">
    <source>
        <dbReference type="ARBA" id="ARBA00001947"/>
    </source>
</evidence>
<keyword evidence="10 12" id="KW-0443">Lipid metabolism</keyword>
<keyword evidence="8 12" id="KW-0378">Hydrolase</keyword>
<sequence>MIPGAVAPERFSMRHQYTIRDAISFKGVGLHTGNEVTITFKPAEADQGITFVRTDLCEKPRIPALVENVIGVIRGTSLGIGGGVKVHTVEHVLSALSGLGIDNVMVEMDSSEPPAADGSSLPFVRLLDSVGRLRQVPRRKLIRLENPVMVSEENSTEAYEKHIMLYPSDTFKVSFTIVYPQRTIGTQFVEFEITENSFRKNIMDARTFGFLKEKEHLQAMGLALGASLDSCVILDENEILNRDIRYPDEFVRHKVLDVMGDFSLLGAGLLAHVVCIRSGHSLNVEAIRKVKKLVESGAGASFVNPMQDVSRPSLYSIRKGVKTC</sequence>
<comment type="pathway">
    <text evidence="3 12">Glycolipid biosynthesis; lipid IV(A) biosynthesis; lipid IV(A) from (3R)-3-hydroxytetradecanoyl-[acyl-carrier-protein] and UDP-N-acetyl-alpha-D-glucosamine: step 2/6.</text>
</comment>
<evidence type="ECO:0000256" key="5">
    <source>
        <dbReference type="ARBA" id="ARBA00022516"/>
    </source>
</evidence>
<feature type="active site" description="Proton donor" evidence="12">
    <location>
        <position position="280"/>
    </location>
</feature>
<dbReference type="EC" id="3.5.1.108" evidence="4 12"/>
<keyword evidence="5 12" id="KW-0444">Lipid biosynthesis</keyword>
<accession>A0A2N1PUK5</accession>
<reference evidence="13 14" key="1">
    <citation type="journal article" date="2017" name="ISME J.">
        <title>Potential for microbial H2 and metal transformations associated with novel bacteria and archaea in deep terrestrial subsurface sediments.</title>
        <authorList>
            <person name="Hernsdorf A.W."/>
            <person name="Amano Y."/>
            <person name="Miyakawa K."/>
            <person name="Ise K."/>
            <person name="Suzuki Y."/>
            <person name="Anantharaman K."/>
            <person name="Probst A."/>
            <person name="Burstein D."/>
            <person name="Thomas B.C."/>
            <person name="Banfield J.F."/>
        </authorList>
    </citation>
    <scope>NUCLEOTIDE SEQUENCE [LARGE SCALE GENOMIC DNA]</scope>
    <source>
        <strain evidence="13">HGW-Wallbacteria-1</strain>
    </source>
</reference>
<feature type="binding site" evidence="12">
    <location>
        <position position="91"/>
    </location>
    <ligand>
        <name>Zn(2+)</name>
        <dbReference type="ChEBI" id="CHEBI:29105"/>
    </ligand>
</feature>
<evidence type="ECO:0000256" key="10">
    <source>
        <dbReference type="ARBA" id="ARBA00023098"/>
    </source>
</evidence>
<dbReference type="Pfam" id="PF03331">
    <property type="entry name" value="LpxC"/>
    <property type="match status" value="1"/>
</dbReference>
<evidence type="ECO:0000256" key="12">
    <source>
        <dbReference type="HAMAP-Rule" id="MF_00388"/>
    </source>
</evidence>
<keyword evidence="6 12" id="KW-0441">Lipid A biosynthesis</keyword>
<evidence type="ECO:0000256" key="4">
    <source>
        <dbReference type="ARBA" id="ARBA00012745"/>
    </source>
</evidence>
<evidence type="ECO:0000256" key="11">
    <source>
        <dbReference type="ARBA" id="ARBA00024535"/>
    </source>
</evidence>
<dbReference type="AlphaFoldDB" id="A0A2N1PUK5"/>
<evidence type="ECO:0000256" key="9">
    <source>
        <dbReference type="ARBA" id="ARBA00022833"/>
    </source>
</evidence>
<dbReference type="SUPFAM" id="SSF54211">
    <property type="entry name" value="Ribosomal protein S5 domain 2-like"/>
    <property type="match status" value="2"/>
</dbReference>
<dbReference type="GO" id="GO:0046872">
    <property type="term" value="F:metal ion binding"/>
    <property type="evidence" value="ECO:0007669"/>
    <property type="project" value="UniProtKB-KW"/>
</dbReference>
<keyword evidence="7 12" id="KW-0479">Metal-binding</keyword>
<dbReference type="UniPathway" id="UPA00359">
    <property type="reaction ID" value="UER00478"/>
</dbReference>
<comment type="function">
    <text evidence="2 12">Catalyzes the hydrolysis of UDP-3-O-myristoyl-N-acetylglucosamine to form UDP-3-O-myristoylglucosamine and acetate, the committed step in lipid A biosynthesis.</text>
</comment>
<dbReference type="EMBL" id="PGXC01000001">
    <property type="protein sequence ID" value="PKK92010.1"/>
    <property type="molecule type" value="Genomic_DNA"/>
</dbReference>
<dbReference type="NCBIfam" id="TIGR00325">
    <property type="entry name" value="lpxC"/>
    <property type="match status" value="1"/>
</dbReference>
<evidence type="ECO:0000256" key="2">
    <source>
        <dbReference type="ARBA" id="ARBA00002923"/>
    </source>
</evidence>
<proteinExistence type="inferred from homology"/>
<dbReference type="GO" id="GO:0103117">
    <property type="term" value="F:UDP-3-O-acyl-N-acetylglucosamine deacetylase activity"/>
    <property type="evidence" value="ECO:0007669"/>
    <property type="project" value="UniProtKB-UniRule"/>
</dbReference>
<dbReference type="Proteomes" id="UP000233256">
    <property type="component" value="Unassembled WGS sequence"/>
</dbReference>
<dbReference type="Gene3D" id="3.30.230.20">
    <property type="entry name" value="lpxc deacetylase, domain 1"/>
    <property type="match status" value="1"/>
</dbReference>
<evidence type="ECO:0000313" key="13">
    <source>
        <dbReference type="EMBL" id="PKK92010.1"/>
    </source>
</evidence>
<comment type="catalytic activity">
    <reaction evidence="11 12">
        <text>a UDP-3-O-[(3R)-3-hydroxyacyl]-N-acetyl-alpha-D-glucosamine + H2O = a UDP-3-O-[(3R)-3-hydroxyacyl]-alpha-D-glucosamine + acetate</text>
        <dbReference type="Rhea" id="RHEA:67816"/>
        <dbReference type="ChEBI" id="CHEBI:15377"/>
        <dbReference type="ChEBI" id="CHEBI:30089"/>
        <dbReference type="ChEBI" id="CHEBI:137740"/>
        <dbReference type="ChEBI" id="CHEBI:173225"/>
        <dbReference type="EC" id="3.5.1.108"/>
    </reaction>
</comment>
<organism evidence="13 14">
    <name type="scientific">Candidatus Wallbacteria bacterium HGW-Wallbacteria-1</name>
    <dbReference type="NCBI Taxonomy" id="2013854"/>
    <lineage>
        <taxon>Bacteria</taxon>
        <taxon>Candidatus Walliibacteriota</taxon>
    </lineage>
</organism>
<dbReference type="InterPro" id="IPR004463">
    <property type="entry name" value="UDP-acyl_GlcNac_deAcase"/>
</dbReference>
<comment type="cofactor">
    <cofactor evidence="1 12">
        <name>Zn(2+)</name>
        <dbReference type="ChEBI" id="CHEBI:29105"/>
    </cofactor>
</comment>
<dbReference type="InterPro" id="IPR015870">
    <property type="entry name" value="UDP-acyl_N-AcGlcN_deAcase_N"/>
</dbReference>
<dbReference type="HAMAP" id="MF_00388">
    <property type="entry name" value="LpxC"/>
    <property type="match status" value="1"/>
</dbReference>
<dbReference type="GO" id="GO:0009245">
    <property type="term" value="P:lipid A biosynthetic process"/>
    <property type="evidence" value="ECO:0007669"/>
    <property type="project" value="UniProtKB-UniRule"/>
</dbReference>
<evidence type="ECO:0000256" key="8">
    <source>
        <dbReference type="ARBA" id="ARBA00022801"/>
    </source>
</evidence>
<evidence type="ECO:0000256" key="3">
    <source>
        <dbReference type="ARBA" id="ARBA00005002"/>
    </source>
</evidence>
<name>A0A2N1PUK5_9BACT</name>
<comment type="caution">
    <text evidence="13">The sequence shown here is derived from an EMBL/GenBank/DDBJ whole genome shotgun (WGS) entry which is preliminary data.</text>
</comment>
<evidence type="ECO:0000313" key="14">
    <source>
        <dbReference type="Proteomes" id="UP000233256"/>
    </source>
</evidence>
<dbReference type="PANTHER" id="PTHR33694:SF1">
    <property type="entry name" value="UDP-3-O-ACYL-N-ACETYLGLUCOSAMINE DEACETYLASE 1, MITOCHONDRIAL-RELATED"/>
    <property type="match status" value="1"/>
</dbReference>
<dbReference type="PANTHER" id="PTHR33694">
    <property type="entry name" value="UDP-3-O-ACYL-N-ACETYLGLUCOSAMINE DEACETYLASE 1, MITOCHONDRIAL-RELATED"/>
    <property type="match status" value="1"/>
</dbReference>
<evidence type="ECO:0000256" key="7">
    <source>
        <dbReference type="ARBA" id="ARBA00022723"/>
    </source>
</evidence>
<dbReference type="GO" id="GO:0016020">
    <property type="term" value="C:membrane"/>
    <property type="evidence" value="ECO:0007669"/>
    <property type="project" value="GOC"/>
</dbReference>
<feature type="binding site" evidence="12">
    <location>
        <position position="257"/>
    </location>
    <ligand>
        <name>Zn(2+)</name>
        <dbReference type="ChEBI" id="CHEBI:29105"/>
    </ligand>
</feature>
<keyword evidence="9 12" id="KW-0862">Zinc</keyword>
<dbReference type="InterPro" id="IPR020568">
    <property type="entry name" value="Ribosomal_Su5_D2-typ_SF"/>
</dbReference>
<dbReference type="Gene3D" id="3.30.1700.10">
    <property type="entry name" value="lpxc deacetylase, domain 2"/>
    <property type="match status" value="1"/>
</dbReference>